<comment type="caution">
    <text evidence="3">The sequence shown here is derived from an EMBL/GenBank/DDBJ whole genome shotgun (WGS) entry which is preliminary data.</text>
</comment>
<dbReference type="InterPro" id="IPR058163">
    <property type="entry name" value="LysR-type_TF_proteobact-type"/>
</dbReference>
<dbReference type="EMBL" id="SAUY01000002">
    <property type="protein sequence ID" value="RWR34632.1"/>
    <property type="molecule type" value="Genomic_DNA"/>
</dbReference>
<dbReference type="AlphaFoldDB" id="A0A443KNZ5"/>
<gene>
    <name evidence="3" type="ORF">D2T29_03550</name>
</gene>
<evidence type="ECO:0000259" key="2">
    <source>
        <dbReference type="Pfam" id="PF03466"/>
    </source>
</evidence>
<dbReference type="Gene3D" id="3.40.190.10">
    <property type="entry name" value="Periplasmic binding protein-like II"/>
    <property type="match status" value="2"/>
</dbReference>
<dbReference type="Proteomes" id="UP000284451">
    <property type="component" value="Unassembled WGS sequence"/>
</dbReference>
<dbReference type="GO" id="GO:0006351">
    <property type="term" value="P:DNA-templated transcription"/>
    <property type="evidence" value="ECO:0007669"/>
    <property type="project" value="TreeGrafter"/>
</dbReference>
<comment type="similarity">
    <text evidence="1">Belongs to the LysR transcriptional regulatory family.</text>
</comment>
<name>A0A443KNZ5_9RHOB</name>
<dbReference type="InterPro" id="IPR005119">
    <property type="entry name" value="LysR_subst-bd"/>
</dbReference>
<feature type="domain" description="LysR substrate-binding" evidence="2">
    <location>
        <begin position="84"/>
        <end position="216"/>
    </location>
</feature>
<reference evidence="3 4" key="2">
    <citation type="submission" date="2019-01" db="EMBL/GenBank/DDBJ databases">
        <authorList>
            <person name="Li Y."/>
        </authorList>
    </citation>
    <scope>NUCLEOTIDE SEQUENCE [LARGE SCALE GENOMIC DNA]</scope>
    <source>
        <strain evidence="3 4">07D10-4-3</strain>
    </source>
</reference>
<evidence type="ECO:0000313" key="4">
    <source>
        <dbReference type="Proteomes" id="UP000284451"/>
    </source>
</evidence>
<evidence type="ECO:0000256" key="1">
    <source>
        <dbReference type="ARBA" id="ARBA00009437"/>
    </source>
</evidence>
<dbReference type="GO" id="GO:0043565">
    <property type="term" value="F:sequence-specific DNA binding"/>
    <property type="evidence" value="ECO:0007669"/>
    <property type="project" value="TreeGrafter"/>
</dbReference>
<sequence length="260" mass="28278">MGEVPSSPIARTAINWPVMLSEAPGLTLICGRRPAGLTSINSMKKPPWRAPALPGQAAVPARSCFPSLPCHVCPASGRLACWFSNRLVDVIEEGFDAVIRAGEQAASRLMARKVGSYRKVIVGSPAYLQAGRSDRAEDLAGHASLICRYPSTGKLDKWPLRRNNQAVGVALPASMVMNTLDPQIYLAEQGLGFACIPDIAVRKLLDEGSLVSVLDDSMRKAAPHCARCSHPAVIFRPSSGRSWTSRWKRSCRLNEHHDMR</sequence>
<dbReference type="Pfam" id="PF03466">
    <property type="entry name" value="LysR_substrate"/>
    <property type="match status" value="1"/>
</dbReference>
<reference evidence="3 4" key="1">
    <citation type="submission" date="2019-01" db="EMBL/GenBank/DDBJ databases">
        <title>Sinorhodobacter populi sp. nov. isolated from the symptomatic bark tissue of Populus euramericana canker.</title>
        <authorList>
            <person name="Xu G."/>
        </authorList>
    </citation>
    <scope>NUCLEOTIDE SEQUENCE [LARGE SCALE GENOMIC DNA]</scope>
    <source>
        <strain evidence="3 4">07D10-4-3</strain>
    </source>
</reference>
<dbReference type="GO" id="GO:0003700">
    <property type="term" value="F:DNA-binding transcription factor activity"/>
    <property type="evidence" value="ECO:0007669"/>
    <property type="project" value="TreeGrafter"/>
</dbReference>
<dbReference type="SUPFAM" id="SSF53850">
    <property type="entry name" value="Periplasmic binding protein-like II"/>
    <property type="match status" value="1"/>
</dbReference>
<organism evidence="3 4">
    <name type="scientific">Paenirhodobacter populi</name>
    <dbReference type="NCBI Taxonomy" id="2306993"/>
    <lineage>
        <taxon>Bacteria</taxon>
        <taxon>Pseudomonadati</taxon>
        <taxon>Pseudomonadota</taxon>
        <taxon>Alphaproteobacteria</taxon>
        <taxon>Rhodobacterales</taxon>
        <taxon>Rhodobacter group</taxon>
        <taxon>Paenirhodobacter</taxon>
    </lineage>
</organism>
<accession>A0A443KNZ5</accession>
<evidence type="ECO:0000313" key="3">
    <source>
        <dbReference type="EMBL" id="RWR34632.1"/>
    </source>
</evidence>
<proteinExistence type="inferred from homology"/>
<dbReference type="PANTHER" id="PTHR30537">
    <property type="entry name" value="HTH-TYPE TRANSCRIPTIONAL REGULATOR"/>
    <property type="match status" value="1"/>
</dbReference>
<protein>
    <recommendedName>
        <fullName evidence="2">LysR substrate-binding domain-containing protein</fullName>
    </recommendedName>
</protein>
<dbReference type="PANTHER" id="PTHR30537:SF72">
    <property type="entry name" value="LYSR FAMILY TRANSCRIPTIONAL REGULATOR"/>
    <property type="match status" value="1"/>
</dbReference>